<evidence type="ECO:0000313" key="2">
    <source>
        <dbReference type="EMBL" id="MDZ5712493.1"/>
    </source>
</evidence>
<name>A0ABU5KMK0_9BACL</name>
<dbReference type="Pfam" id="PF20097">
    <property type="entry name" value="DUF6487"/>
    <property type="match status" value="1"/>
</dbReference>
<dbReference type="InterPro" id="IPR045504">
    <property type="entry name" value="DUF6487"/>
</dbReference>
<sequence>MHDSKSCPECNHPLKHGYIISSRRISWSESSETVWADDGSEVLIKDAWFKLKKTPALKCEACHLVMFKHN</sequence>
<proteinExistence type="predicted"/>
<protein>
    <submittedName>
        <fullName evidence="2">PF20097 family protein</fullName>
    </submittedName>
</protein>
<comment type="caution">
    <text evidence="2">The sequence shown here is derived from an EMBL/GenBank/DDBJ whole genome shotgun (WGS) entry which is preliminary data.</text>
</comment>
<feature type="domain" description="DUF6487" evidence="1">
    <location>
        <begin position="7"/>
        <end position="68"/>
    </location>
</feature>
<dbReference type="Proteomes" id="UP001292084">
    <property type="component" value="Unassembled WGS sequence"/>
</dbReference>
<gene>
    <name evidence="2" type="ORF">UFB30_09630</name>
</gene>
<keyword evidence="3" id="KW-1185">Reference proteome</keyword>
<evidence type="ECO:0000313" key="3">
    <source>
        <dbReference type="Proteomes" id="UP001292084"/>
    </source>
</evidence>
<reference evidence="2 3" key="1">
    <citation type="submission" date="2023-12" db="EMBL/GenBank/DDBJ databases">
        <title>Jeotgalibacillus haloalkaliphilus sp. nov., a novel salt-tolerant bacteria, isolated from the estuary of the Fenhe River into the Yellow River.</title>
        <authorList>
            <person name="Li Y."/>
        </authorList>
    </citation>
    <scope>NUCLEOTIDE SEQUENCE [LARGE SCALE GENOMIC DNA]</scope>
    <source>
        <strain evidence="2 3">HH7-29</strain>
    </source>
</reference>
<organism evidence="2 3">
    <name type="scientific">Jeotgalibacillus haloalkalitolerans</name>
    <dbReference type="NCBI Taxonomy" id="3104292"/>
    <lineage>
        <taxon>Bacteria</taxon>
        <taxon>Bacillati</taxon>
        <taxon>Bacillota</taxon>
        <taxon>Bacilli</taxon>
        <taxon>Bacillales</taxon>
        <taxon>Caryophanaceae</taxon>
        <taxon>Jeotgalibacillus</taxon>
    </lineage>
</organism>
<dbReference type="RefSeq" id="WP_322421445.1">
    <property type="nucleotide sequence ID" value="NZ_JAXQNN010000002.1"/>
</dbReference>
<accession>A0ABU5KMK0</accession>
<dbReference type="EMBL" id="JAXQNN010000002">
    <property type="protein sequence ID" value="MDZ5712493.1"/>
    <property type="molecule type" value="Genomic_DNA"/>
</dbReference>
<evidence type="ECO:0000259" key="1">
    <source>
        <dbReference type="Pfam" id="PF20097"/>
    </source>
</evidence>